<dbReference type="InterPro" id="IPR016169">
    <property type="entry name" value="FAD-bd_PCMH_sub2"/>
</dbReference>
<evidence type="ECO:0000313" key="8">
    <source>
        <dbReference type="Proteomes" id="UP000054383"/>
    </source>
</evidence>
<keyword evidence="3" id="KW-0812">Transmembrane</keyword>
<dbReference type="Pfam" id="PF01565">
    <property type="entry name" value="FAD_binding_4"/>
    <property type="match status" value="1"/>
</dbReference>
<feature type="domain" description="FAD-binding PCMH-type" evidence="6">
    <location>
        <begin position="1"/>
        <end position="168"/>
    </location>
</feature>
<dbReference type="PANTHER" id="PTHR10801:SF10">
    <property type="entry name" value="FAD BINDING DOMAIN PROTEIN (AFU_ORTHOLOGUE AFUA_6G14300)"/>
    <property type="match status" value="1"/>
</dbReference>
<evidence type="ECO:0000259" key="6">
    <source>
        <dbReference type="PROSITE" id="PS51387"/>
    </source>
</evidence>
<keyword evidence="4" id="KW-1133">Transmembrane helix</keyword>
<evidence type="ECO:0000256" key="4">
    <source>
        <dbReference type="ARBA" id="ARBA00022989"/>
    </source>
</evidence>
<evidence type="ECO:0000313" key="7">
    <source>
        <dbReference type="EMBL" id="CRG86896.1"/>
    </source>
</evidence>
<organism evidence="7 8">
    <name type="scientific">Talaromyces islandicus</name>
    <name type="common">Penicillium islandicum</name>
    <dbReference type="NCBI Taxonomy" id="28573"/>
    <lineage>
        <taxon>Eukaryota</taxon>
        <taxon>Fungi</taxon>
        <taxon>Dikarya</taxon>
        <taxon>Ascomycota</taxon>
        <taxon>Pezizomycotina</taxon>
        <taxon>Eurotiomycetes</taxon>
        <taxon>Eurotiomycetidae</taxon>
        <taxon>Eurotiales</taxon>
        <taxon>Trichocomaceae</taxon>
        <taxon>Talaromyces</taxon>
        <taxon>Talaromyces sect. Islandici</taxon>
    </lineage>
</organism>
<dbReference type="GO" id="GO:0016020">
    <property type="term" value="C:membrane"/>
    <property type="evidence" value="ECO:0007669"/>
    <property type="project" value="UniProtKB-SubCell"/>
</dbReference>
<dbReference type="OMA" id="WVGRSAF"/>
<dbReference type="GO" id="GO:0000246">
    <property type="term" value="F:Delta24(24-1) sterol reductase activity"/>
    <property type="evidence" value="ECO:0007669"/>
    <property type="project" value="TreeGrafter"/>
</dbReference>
<dbReference type="GO" id="GO:0008202">
    <property type="term" value="P:steroid metabolic process"/>
    <property type="evidence" value="ECO:0007669"/>
    <property type="project" value="TreeGrafter"/>
</dbReference>
<comment type="subcellular location">
    <subcellularLocation>
        <location evidence="1">Membrane</location>
        <topology evidence="1">Single-pass membrane protein</topology>
    </subcellularLocation>
</comment>
<reference evidence="7 8" key="1">
    <citation type="submission" date="2015-04" db="EMBL/GenBank/DDBJ databases">
        <authorList>
            <person name="Syromyatnikov M.Y."/>
            <person name="Popov V.N."/>
        </authorList>
    </citation>
    <scope>NUCLEOTIDE SEQUENCE [LARGE SCALE GENOMIC DNA]</scope>
    <source>
        <strain evidence="7">WF-38-12</strain>
    </source>
</reference>
<proteinExistence type="predicted"/>
<dbReference type="InterPro" id="IPR016166">
    <property type="entry name" value="FAD-bd_PCMH"/>
</dbReference>
<sequence>MGKHEDVVARISRLVSQFHKLNQPYRIFHGSTNSTRPRPNAQNQKFVDISALNNVLHVDKQAKKAHVEPNVPMDRLVEATLKHGLVPPVVMEFPGITAGGGYSGTSGESSSFKHGFFDRTIDAVEMVLPNGEVVKTSAQNKPDLFRGAAGAVGSLGVTTLIELNLVEAKKFVKVTYERKNSVAAAVEAFEKESADPENATFDYIDGIQFSPDHGVVVKGELTDEKPADVKAQTFSNPWDPWFYLHAREITKSNDVATEYVPLAEYLFRYDRGGFWVGESAFKYFKFPFNKFTRWFLDDFLHTRMLYKALHASGESSRYVVQDLALPYENAEAFIDYTTQKFDIWPLWYCPLKQSPMPTMHPHNTNTPYQGRMLNIGLWGFGPAKSTEFIAKNRDLEQKLGQLGGMKWLYAHTYSPEDEFWKDFDREWYTALREKYSATSLPSVWHKVKVTPPNDRKTWSQRIASVSPLGGLWGIWKAIQSKEYMKHRKATWRTRH</sequence>
<dbReference type="GO" id="GO:0005737">
    <property type="term" value="C:cytoplasm"/>
    <property type="evidence" value="ECO:0007669"/>
    <property type="project" value="TreeGrafter"/>
</dbReference>
<dbReference type="InterPro" id="IPR036318">
    <property type="entry name" value="FAD-bd_PCMH-like_sf"/>
</dbReference>
<dbReference type="FunFam" id="3.30.465.10:FF:000031">
    <property type="entry name" value="FAD binding domain protein"/>
    <property type="match status" value="1"/>
</dbReference>
<dbReference type="PANTHER" id="PTHR10801">
    <property type="entry name" value="24-DEHYDROCHOLESTEROL REDUCTASE"/>
    <property type="match status" value="1"/>
</dbReference>
<dbReference type="Proteomes" id="UP000054383">
    <property type="component" value="Unassembled WGS sequence"/>
</dbReference>
<dbReference type="OrthoDB" id="415825at2759"/>
<name>A0A0U1LVS6_TALIS</name>
<dbReference type="InterPro" id="IPR006094">
    <property type="entry name" value="Oxid_FAD_bind_N"/>
</dbReference>
<dbReference type="EC" id="1.3.1.72" evidence="2"/>
<dbReference type="AlphaFoldDB" id="A0A0U1LVS6"/>
<evidence type="ECO:0000256" key="3">
    <source>
        <dbReference type="ARBA" id="ARBA00022692"/>
    </source>
</evidence>
<evidence type="ECO:0000256" key="1">
    <source>
        <dbReference type="ARBA" id="ARBA00004167"/>
    </source>
</evidence>
<keyword evidence="8" id="KW-1185">Reference proteome</keyword>
<dbReference type="PROSITE" id="PS51387">
    <property type="entry name" value="FAD_PCMH"/>
    <property type="match status" value="1"/>
</dbReference>
<dbReference type="Gene3D" id="3.30.465.10">
    <property type="match status" value="1"/>
</dbReference>
<protein>
    <recommendedName>
        <fullName evidence="2">Delta(24)-sterol reductase</fullName>
        <ecNumber evidence="2">1.3.1.72</ecNumber>
    </recommendedName>
</protein>
<dbReference type="STRING" id="28573.A0A0U1LVS6"/>
<dbReference type="GO" id="GO:0071949">
    <property type="term" value="F:FAD binding"/>
    <property type="evidence" value="ECO:0007669"/>
    <property type="project" value="InterPro"/>
</dbReference>
<accession>A0A0U1LVS6</accession>
<gene>
    <name evidence="7" type="ORF">PISL3812_03909</name>
</gene>
<keyword evidence="5" id="KW-0472">Membrane</keyword>
<evidence type="ECO:0000256" key="2">
    <source>
        <dbReference type="ARBA" id="ARBA00012405"/>
    </source>
</evidence>
<dbReference type="InterPro" id="IPR040165">
    <property type="entry name" value="Diminuto-like"/>
</dbReference>
<evidence type="ECO:0000256" key="5">
    <source>
        <dbReference type="ARBA" id="ARBA00023136"/>
    </source>
</evidence>
<dbReference type="SUPFAM" id="SSF56176">
    <property type="entry name" value="FAD-binding/transporter-associated domain-like"/>
    <property type="match status" value="1"/>
</dbReference>
<dbReference type="GO" id="GO:0050614">
    <property type="term" value="F:Delta24-sterol reductase activity"/>
    <property type="evidence" value="ECO:0007669"/>
    <property type="project" value="UniProtKB-EC"/>
</dbReference>
<dbReference type="EMBL" id="CVMT01000003">
    <property type="protein sequence ID" value="CRG86896.1"/>
    <property type="molecule type" value="Genomic_DNA"/>
</dbReference>